<reference evidence="2 3" key="1">
    <citation type="submission" date="2019-03" db="EMBL/GenBank/DDBJ databases">
        <title>Draft Genome Sequence of Duganella callidus sp. nov., a Novel Duganella Species Isolated from Cultivated Soil.</title>
        <authorList>
            <person name="Raths R."/>
            <person name="Peta V."/>
            <person name="Bucking H."/>
        </authorList>
    </citation>
    <scope>NUCLEOTIDE SEQUENCE [LARGE SCALE GENOMIC DNA]</scope>
    <source>
        <strain evidence="2 3">DN04</strain>
    </source>
</reference>
<sequence length="105" mass="11935">MSFDDENLHVTSHRQIAALALLCIFLSLFFLWPASSTWHGLPVPYELALSPGDGFYVLVETLLTSMKLIIALLLQEVKRYVFMSLILFRKAMILKIKAASSLRFC</sequence>
<gene>
    <name evidence="2" type="ORF">E4L98_27240</name>
</gene>
<dbReference type="Proteomes" id="UP000297729">
    <property type="component" value="Unassembled WGS sequence"/>
</dbReference>
<evidence type="ECO:0000313" key="3">
    <source>
        <dbReference type="Proteomes" id="UP000297729"/>
    </source>
</evidence>
<protein>
    <submittedName>
        <fullName evidence="2">Uncharacterized protein</fullName>
    </submittedName>
</protein>
<feature type="transmembrane region" description="Helical" evidence="1">
    <location>
        <begin position="16"/>
        <end position="34"/>
    </location>
</feature>
<proteinExistence type="predicted"/>
<keyword evidence="1" id="KW-0812">Transmembrane</keyword>
<dbReference type="AlphaFoldDB" id="A0A4Y9S0R5"/>
<feature type="transmembrane region" description="Helical" evidence="1">
    <location>
        <begin position="54"/>
        <end position="74"/>
    </location>
</feature>
<accession>A0A4Y9S0R5</accession>
<comment type="caution">
    <text evidence="2">The sequence shown here is derived from an EMBL/GenBank/DDBJ whole genome shotgun (WGS) entry which is preliminary data.</text>
</comment>
<evidence type="ECO:0000313" key="2">
    <source>
        <dbReference type="EMBL" id="TFW14970.1"/>
    </source>
</evidence>
<evidence type="ECO:0000256" key="1">
    <source>
        <dbReference type="SAM" id="Phobius"/>
    </source>
</evidence>
<dbReference type="EMBL" id="SPVG01000260">
    <property type="protein sequence ID" value="TFW14970.1"/>
    <property type="molecule type" value="Genomic_DNA"/>
</dbReference>
<dbReference type="RefSeq" id="WP_135204670.1">
    <property type="nucleotide sequence ID" value="NZ_SPVG01000260.1"/>
</dbReference>
<keyword evidence="1" id="KW-1133">Transmembrane helix</keyword>
<name>A0A4Y9S0R5_9BURK</name>
<dbReference type="OrthoDB" id="8781328at2"/>
<keyword evidence="1" id="KW-0472">Membrane</keyword>
<keyword evidence="3" id="KW-1185">Reference proteome</keyword>
<organism evidence="2 3">
    <name type="scientific">Duganella callida</name>
    <dbReference type="NCBI Taxonomy" id="2561932"/>
    <lineage>
        <taxon>Bacteria</taxon>
        <taxon>Pseudomonadati</taxon>
        <taxon>Pseudomonadota</taxon>
        <taxon>Betaproteobacteria</taxon>
        <taxon>Burkholderiales</taxon>
        <taxon>Oxalobacteraceae</taxon>
        <taxon>Telluria group</taxon>
        <taxon>Duganella</taxon>
    </lineage>
</organism>